<dbReference type="EC" id="4.3.1.7" evidence="5"/>
<gene>
    <name evidence="5 7" type="primary">eutC</name>
    <name evidence="7" type="ORF">OHA22_21445</name>
</gene>
<dbReference type="Pfam" id="PF05985">
    <property type="entry name" value="EutC"/>
    <property type="match status" value="1"/>
</dbReference>
<name>A0AAU2A033_9ACTN</name>
<comment type="catalytic activity">
    <reaction evidence="5">
        <text>ethanolamine = acetaldehyde + NH4(+)</text>
        <dbReference type="Rhea" id="RHEA:15313"/>
        <dbReference type="ChEBI" id="CHEBI:15343"/>
        <dbReference type="ChEBI" id="CHEBI:28938"/>
        <dbReference type="ChEBI" id="CHEBI:57603"/>
        <dbReference type="EC" id="4.3.1.7"/>
    </reaction>
</comment>
<feature type="binding site" evidence="5">
    <location>
        <position position="156"/>
    </location>
    <ligand>
        <name>adenosylcob(III)alamin</name>
        <dbReference type="ChEBI" id="CHEBI:18408"/>
    </ligand>
</feature>
<feature type="compositionally biased region" description="Gly residues" evidence="6">
    <location>
        <begin position="294"/>
        <end position="304"/>
    </location>
</feature>
<keyword evidence="2 5" id="KW-0456">Lyase</keyword>
<dbReference type="NCBIfam" id="NF003971">
    <property type="entry name" value="PRK05465.1"/>
    <property type="match status" value="1"/>
</dbReference>
<dbReference type="EMBL" id="CP108222">
    <property type="protein sequence ID" value="WTT17927.1"/>
    <property type="molecule type" value="Genomic_DNA"/>
</dbReference>
<dbReference type="GO" id="GO:0046336">
    <property type="term" value="P:ethanolamine catabolic process"/>
    <property type="evidence" value="ECO:0007669"/>
    <property type="project" value="UniProtKB-UniRule"/>
</dbReference>
<comment type="similarity">
    <text evidence="5">Belongs to the EutC family.</text>
</comment>
<keyword evidence="4 5" id="KW-1283">Bacterial microcompartment</keyword>
<dbReference type="GO" id="GO:0031419">
    <property type="term" value="F:cobalamin binding"/>
    <property type="evidence" value="ECO:0007669"/>
    <property type="project" value="UniProtKB-UniRule"/>
</dbReference>
<reference evidence="7" key="1">
    <citation type="submission" date="2022-10" db="EMBL/GenBank/DDBJ databases">
        <title>The complete genomes of actinobacterial strains from the NBC collection.</title>
        <authorList>
            <person name="Joergensen T.S."/>
            <person name="Alvarez Arevalo M."/>
            <person name="Sterndorff E.B."/>
            <person name="Faurdal D."/>
            <person name="Vuksanovic O."/>
            <person name="Mourched A.-S."/>
            <person name="Charusanti P."/>
            <person name="Shaw S."/>
            <person name="Blin K."/>
            <person name="Weber T."/>
        </authorList>
    </citation>
    <scope>NUCLEOTIDE SEQUENCE</scope>
    <source>
        <strain evidence="7">NBC_00093</strain>
    </source>
</reference>
<keyword evidence="1 5" id="KW-0846">Cobalamin</keyword>
<dbReference type="GO" id="GO:0009350">
    <property type="term" value="C:ethanolamine ammonia-lyase complex"/>
    <property type="evidence" value="ECO:0007669"/>
    <property type="project" value="UniProtKB-UniRule"/>
</dbReference>
<dbReference type="Gene3D" id="3.40.50.11240">
    <property type="entry name" value="Ethanolamine ammonia-lyase light chain (EutC)"/>
    <property type="match status" value="1"/>
</dbReference>
<feature type="region of interest" description="Disordered" evidence="6">
    <location>
        <begin position="249"/>
        <end position="304"/>
    </location>
</feature>
<comment type="subcellular location">
    <subcellularLocation>
        <location evidence="5">Bacterial microcompartment</location>
    </subcellularLocation>
</comment>
<sequence length="304" mass="31623">MTERQLAEVADDLPMWAALRRHTQARIGLGRAGSALPTRHRLELQAAHAAARDAVHSPFDPETVAAGLTGEPTVRVRSAAGDRLTYLQRPDLGRRLDDIDRAHLPGGDWDLVFVVADGLSSRAVHEHAAPMVRATTALLDPALRVAPVILAEQARVALGDDVAHAMGAGMVVVLIGERPGMSAADSLGAYLTYAPRPGTTTDADRNCLSNIRPPLGLTYETAAAKLAGLIGRARELGLTGVGLKDELISPPPPLPVPSSGAAPPDPPLSSNAGRAEKPSPLGVPPLGEFEERGFGGGAPEDGNG</sequence>
<evidence type="ECO:0000256" key="5">
    <source>
        <dbReference type="HAMAP-Rule" id="MF_00601"/>
    </source>
</evidence>
<dbReference type="PANTHER" id="PTHR39330">
    <property type="entry name" value="ETHANOLAMINE AMMONIA-LYASE LIGHT CHAIN"/>
    <property type="match status" value="1"/>
</dbReference>
<dbReference type="HAMAP" id="MF_00601">
    <property type="entry name" value="EutC"/>
    <property type="match status" value="1"/>
</dbReference>
<comment type="function">
    <text evidence="5">Catalyzes the deamination of various vicinal amino-alcohols to oxo compounds. Allows this organism to utilize ethanolamine as the sole source of nitrogen and carbon in the presence of external vitamin B12.</text>
</comment>
<dbReference type="GO" id="GO:0006520">
    <property type="term" value="P:amino acid metabolic process"/>
    <property type="evidence" value="ECO:0007669"/>
    <property type="project" value="InterPro"/>
</dbReference>
<accession>A0AAU2A033</accession>
<protein>
    <recommendedName>
        <fullName evidence="5">Ethanolamine ammonia-lyase small subunit</fullName>
        <shortName evidence="5">EAL small subunit</shortName>
        <ecNumber evidence="5">4.3.1.7</ecNumber>
    </recommendedName>
</protein>
<dbReference type="InterPro" id="IPR042251">
    <property type="entry name" value="EutC_C"/>
</dbReference>
<evidence type="ECO:0000313" key="7">
    <source>
        <dbReference type="EMBL" id="WTT17927.1"/>
    </source>
</evidence>
<dbReference type="GO" id="GO:0008851">
    <property type="term" value="F:ethanolamine ammonia-lyase activity"/>
    <property type="evidence" value="ECO:0007669"/>
    <property type="project" value="UniProtKB-UniRule"/>
</dbReference>
<proteinExistence type="inferred from homology"/>
<feature type="binding site" evidence="5">
    <location>
        <position position="207"/>
    </location>
    <ligand>
        <name>adenosylcob(III)alamin</name>
        <dbReference type="ChEBI" id="CHEBI:18408"/>
    </ligand>
</feature>
<dbReference type="InterPro" id="IPR009246">
    <property type="entry name" value="EutC"/>
</dbReference>
<evidence type="ECO:0000256" key="3">
    <source>
        <dbReference type="ARBA" id="ARBA00023285"/>
    </source>
</evidence>
<dbReference type="InterPro" id="IPR042255">
    <property type="entry name" value="EutC_N"/>
</dbReference>
<comment type="cofactor">
    <cofactor evidence="5">
        <name>adenosylcob(III)alamin</name>
        <dbReference type="ChEBI" id="CHEBI:18408"/>
    </cofactor>
    <text evidence="5">Binds between the large and small subunits.</text>
</comment>
<evidence type="ECO:0000256" key="4">
    <source>
        <dbReference type="ARBA" id="ARBA00024446"/>
    </source>
</evidence>
<dbReference type="PANTHER" id="PTHR39330:SF1">
    <property type="entry name" value="ETHANOLAMINE AMMONIA-LYASE SMALL SUBUNIT"/>
    <property type="match status" value="1"/>
</dbReference>
<dbReference type="Gene3D" id="1.10.30.40">
    <property type="entry name" value="Ethanolamine ammonia-lyase light chain (EutC), N-terminal domain"/>
    <property type="match status" value="1"/>
</dbReference>
<evidence type="ECO:0000256" key="1">
    <source>
        <dbReference type="ARBA" id="ARBA00022628"/>
    </source>
</evidence>
<evidence type="ECO:0000256" key="6">
    <source>
        <dbReference type="SAM" id="MobiDB-lite"/>
    </source>
</evidence>
<feature type="binding site" evidence="5">
    <location>
        <position position="177"/>
    </location>
    <ligand>
        <name>adenosylcob(III)alamin</name>
        <dbReference type="ChEBI" id="CHEBI:18408"/>
    </ligand>
</feature>
<comment type="pathway">
    <text evidence="5">Amine and polyamine degradation; ethanolamine degradation.</text>
</comment>
<dbReference type="GO" id="GO:0031471">
    <property type="term" value="C:ethanolamine degradation polyhedral organelle"/>
    <property type="evidence" value="ECO:0007669"/>
    <property type="project" value="UniProtKB-UniRule"/>
</dbReference>
<keyword evidence="3 5" id="KW-0170">Cobalt</keyword>
<evidence type="ECO:0000256" key="2">
    <source>
        <dbReference type="ARBA" id="ARBA00023239"/>
    </source>
</evidence>
<organism evidence="7">
    <name type="scientific">Streptomyces sp. NBC_00093</name>
    <dbReference type="NCBI Taxonomy" id="2975649"/>
    <lineage>
        <taxon>Bacteria</taxon>
        <taxon>Bacillati</taxon>
        <taxon>Actinomycetota</taxon>
        <taxon>Actinomycetes</taxon>
        <taxon>Kitasatosporales</taxon>
        <taxon>Streptomycetaceae</taxon>
        <taxon>Streptomyces</taxon>
    </lineage>
</organism>
<dbReference type="AlphaFoldDB" id="A0AAU2A033"/>
<comment type="subunit">
    <text evidence="5">The basic unit is a heterodimer which dimerizes to form tetramers. The heterotetramers trimerize; 6 large subunits form a core ring with 6 small subunits projecting outwards.</text>
</comment>